<feature type="compositionally biased region" description="Basic and acidic residues" evidence="1">
    <location>
        <begin position="1"/>
        <end position="27"/>
    </location>
</feature>
<dbReference type="EMBL" id="FMAG01000004">
    <property type="protein sequence ID" value="SCB33359.1"/>
    <property type="molecule type" value="Genomic_DNA"/>
</dbReference>
<proteinExistence type="predicted"/>
<evidence type="ECO:0000313" key="3">
    <source>
        <dbReference type="Proteomes" id="UP000199101"/>
    </source>
</evidence>
<reference evidence="3" key="1">
    <citation type="submission" date="2016-08" db="EMBL/GenBank/DDBJ databases">
        <authorList>
            <person name="Varghese N."/>
            <person name="Submissions Spin"/>
        </authorList>
    </citation>
    <scope>NUCLEOTIDE SEQUENCE [LARGE SCALE GENOMIC DNA]</scope>
    <source>
        <strain evidence="3">HAMBI 2975</strain>
    </source>
</reference>
<feature type="compositionally biased region" description="Basic and acidic residues" evidence="1">
    <location>
        <begin position="42"/>
        <end position="67"/>
    </location>
</feature>
<organism evidence="2 3">
    <name type="scientific">Rhizobium multihospitium</name>
    <dbReference type="NCBI Taxonomy" id="410764"/>
    <lineage>
        <taxon>Bacteria</taxon>
        <taxon>Pseudomonadati</taxon>
        <taxon>Pseudomonadota</taxon>
        <taxon>Alphaproteobacteria</taxon>
        <taxon>Hyphomicrobiales</taxon>
        <taxon>Rhizobiaceae</taxon>
        <taxon>Rhizobium/Agrobacterium group</taxon>
        <taxon>Rhizobium</taxon>
    </lineage>
</organism>
<name>A0A1C3W070_9HYPH</name>
<dbReference type="AlphaFoldDB" id="A0A1C3W070"/>
<dbReference type="RefSeq" id="WP_092713363.1">
    <property type="nucleotide sequence ID" value="NZ_FMAG01000004.1"/>
</dbReference>
<dbReference type="STRING" id="410764.GA0061103_4607"/>
<dbReference type="OrthoDB" id="7949760at2"/>
<sequence length="174" mass="19654">MAITRKEEERALSAEEREVVTQTRHPEVQALPDDALNKLLRRLRDMRDRAKSQANQQRREMRGKSDPKGAAPKSSDAGSRLKASVLALSLKRLNAEIQRRASMSKNHSLVENARHALELKLQAQKNNIPYNTRHANQGMRDIPDKKVISLVRPAERGRLRKAAAVAQARRDASD</sequence>
<protein>
    <submittedName>
        <fullName evidence="2">Uncharacterized protein</fullName>
    </submittedName>
</protein>
<keyword evidence="3" id="KW-1185">Reference proteome</keyword>
<dbReference type="Proteomes" id="UP000199101">
    <property type="component" value="Unassembled WGS sequence"/>
</dbReference>
<evidence type="ECO:0000313" key="2">
    <source>
        <dbReference type="EMBL" id="SCB33359.1"/>
    </source>
</evidence>
<evidence type="ECO:0000256" key="1">
    <source>
        <dbReference type="SAM" id="MobiDB-lite"/>
    </source>
</evidence>
<gene>
    <name evidence="2" type="ORF">GA0061103_4607</name>
</gene>
<accession>A0A1C3W070</accession>
<feature type="region of interest" description="Disordered" evidence="1">
    <location>
        <begin position="1"/>
        <end position="80"/>
    </location>
</feature>